<feature type="compositionally biased region" description="Polar residues" evidence="1">
    <location>
        <begin position="113"/>
        <end position="122"/>
    </location>
</feature>
<name>A0AAN7BY67_9PEZI</name>
<feature type="compositionally biased region" description="Polar residues" evidence="1">
    <location>
        <begin position="294"/>
        <end position="304"/>
    </location>
</feature>
<feature type="region of interest" description="Disordered" evidence="1">
    <location>
        <begin position="103"/>
        <end position="307"/>
    </location>
</feature>
<feature type="compositionally biased region" description="Pro residues" evidence="1">
    <location>
        <begin position="280"/>
        <end position="293"/>
    </location>
</feature>
<feature type="compositionally biased region" description="Polar residues" evidence="1">
    <location>
        <begin position="141"/>
        <end position="155"/>
    </location>
</feature>
<protein>
    <submittedName>
        <fullName evidence="2">Uncharacterized protein</fullName>
    </submittedName>
</protein>
<evidence type="ECO:0000313" key="2">
    <source>
        <dbReference type="EMBL" id="KAK4231566.1"/>
    </source>
</evidence>
<organism evidence="2 3">
    <name type="scientific">Podospora fimiseda</name>
    <dbReference type="NCBI Taxonomy" id="252190"/>
    <lineage>
        <taxon>Eukaryota</taxon>
        <taxon>Fungi</taxon>
        <taxon>Dikarya</taxon>
        <taxon>Ascomycota</taxon>
        <taxon>Pezizomycotina</taxon>
        <taxon>Sordariomycetes</taxon>
        <taxon>Sordariomycetidae</taxon>
        <taxon>Sordariales</taxon>
        <taxon>Podosporaceae</taxon>
        <taxon>Podospora</taxon>
    </lineage>
</organism>
<feature type="compositionally biased region" description="Low complexity" evidence="1">
    <location>
        <begin position="250"/>
        <end position="262"/>
    </location>
</feature>
<gene>
    <name evidence="2" type="ORF">QBC38DRAFT_451191</name>
</gene>
<keyword evidence="3" id="KW-1185">Reference proteome</keyword>
<proteinExistence type="predicted"/>
<evidence type="ECO:0000256" key="1">
    <source>
        <dbReference type="SAM" id="MobiDB-lite"/>
    </source>
</evidence>
<reference evidence="2" key="1">
    <citation type="journal article" date="2023" name="Mol. Phylogenet. Evol.">
        <title>Genome-scale phylogeny and comparative genomics of the fungal order Sordariales.</title>
        <authorList>
            <person name="Hensen N."/>
            <person name="Bonometti L."/>
            <person name="Westerberg I."/>
            <person name="Brannstrom I.O."/>
            <person name="Guillou S."/>
            <person name="Cros-Aarteil S."/>
            <person name="Calhoun S."/>
            <person name="Haridas S."/>
            <person name="Kuo A."/>
            <person name="Mondo S."/>
            <person name="Pangilinan J."/>
            <person name="Riley R."/>
            <person name="LaButti K."/>
            <person name="Andreopoulos B."/>
            <person name="Lipzen A."/>
            <person name="Chen C."/>
            <person name="Yan M."/>
            <person name="Daum C."/>
            <person name="Ng V."/>
            <person name="Clum A."/>
            <person name="Steindorff A."/>
            <person name="Ohm R.A."/>
            <person name="Martin F."/>
            <person name="Silar P."/>
            <person name="Natvig D.O."/>
            <person name="Lalanne C."/>
            <person name="Gautier V."/>
            <person name="Ament-Velasquez S.L."/>
            <person name="Kruys A."/>
            <person name="Hutchinson M.I."/>
            <person name="Powell A.J."/>
            <person name="Barry K."/>
            <person name="Miller A.N."/>
            <person name="Grigoriev I.V."/>
            <person name="Debuchy R."/>
            <person name="Gladieux P."/>
            <person name="Hiltunen Thoren M."/>
            <person name="Johannesson H."/>
        </authorList>
    </citation>
    <scope>NUCLEOTIDE SEQUENCE</scope>
    <source>
        <strain evidence="2">CBS 990.96</strain>
    </source>
</reference>
<feature type="compositionally biased region" description="Acidic residues" evidence="1">
    <location>
        <begin position="123"/>
        <end position="134"/>
    </location>
</feature>
<comment type="caution">
    <text evidence="2">The sequence shown here is derived from an EMBL/GenBank/DDBJ whole genome shotgun (WGS) entry which is preliminary data.</text>
</comment>
<sequence>MAPVATPQSAIDLRLQTLENCKFYSRQDATLSLVIAMEPLGSFKALVLRTEDGVRDVLLSETSPTLQDALYGIHAKSAAAVQNYISSNGFGFAASKSPSRLVVVESDEEDNSDTASVSSTVTIDDDDDDDDDDGEIRSPYESLSDNETVSVTSTAARLKKRSKHSSSGPRMIPSSFEGQNKIGWMHSIPAPPPPSRRGPFFPQQQHNHHQMPPGFTQRVRNNNTSVHPHPPPPPPPPPPPAPPTGPGPQRPQQQQQQQQQQPNFPPGFPFPNMTMMHGGLPPPPPPPPAPPAPSTITQPSSPTNKKGHDVLLHITWRGHGTQRVLETIPAWSVKAVKDTALAYVRRCPSNFGVTVSGVEKTPARLWGMRGVVKGVNVDGGEYDLSGWGGDDLRGVLGISYGGGMGAKGVVRFEVEVFGGGSGNGK</sequence>
<feature type="compositionally biased region" description="Low complexity" evidence="1">
    <location>
        <begin position="197"/>
        <end position="213"/>
    </location>
</feature>
<dbReference type="AlphaFoldDB" id="A0AAN7BY67"/>
<evidence type="ECO:0000313" key="3">
    <source>
        <dbReference type="Proteomes" id="UP001301958"/>
    </source>
</evidence>
<feature type="compositionally biased region" description="Pro residues" evidence="1">
    <location>
        <begin position="228"/>
        <end position="249"/>
    </location>
</feature>
<accession>A0AAN7BY67</accession>
<reference evidence="2" key="2">
    <citation type="submission" date="2023-05" db="EMBL/GenBank/DDBJ databases">
        <authorList>
            <consortium name="Lawrence Berkeley National Laboratory"/>
            <person name="Steindorff A."/>
            <person name="Hensen N."/>
            <person name="Bonometti L."/>
            <person name="Westerberg I."/>
            <person name="Brannstrom I.O."/>
            <person name="Guillou S."/>
            <person name="Cros-Aarteil S."/>
            <person name="Calhoun S."/>
            <person name="Haridas S."/>
            <person name="Kuo A."/>
            <person name="Mondo S."/>
            <person name="Pangilinan J."/>
            <person name="Riley R."/>
            <person name="Labutti K."/>
            <person name="Andreopoulos B."/>
            <person name="Lipzen A."/>
            <person name="Chen C."/>
            <person name="Yanf M."/>
            <person name="Daum C."/>
            <person name="Ng V."/>
            <person name="Clum A."/>
            <person name="Ohm R."/>
            <person name="Martin F."/>
            <person name="Silar P."/>
            <person name="Natvig D."/>
            <person name="Lalanne C."/>
            <person name="Gautier V."/>
            <person name="Ament-Velasquez S.L."/>
            <person name="Kruys A."/>
            <person name="Hutchinson M.I."/>
            <person name="Powell A.J."/>
            <person name="Barry K."/>
            <person name="Miller A.N."/>
            <person name="Grigoriev I.V."/>
            <person name="Debuchy R."/>
            <person name="Gladieux P."/>
            <person name="Thoren M.H."/>
            <person name="Johannesson H."/>
        </authorList>
    </citation>
    <scope>NUCLEOTIDE SEQUENCE</scope>
    <source>
        <strain evidence="2">CBS 990.96</strain>
    </source>
</reference>
<dbReference type="EMBL" id="MU865292">
    <property type="protein sequence ID" value="KAK4231566.1"/>
    <property type="molecule type" value="Genomic_DNA"/>
</dbReference>
<dbReference type="Proteomes" id="UP001301958">
    <property type="component" value="Unassembled WGS sequence"/>
</dbReference>